<comment type="caution">
    <text evidence="2">The sequence shown here is derived from an EMBL/GenBank/DDBJ whole genome shotgun (WGS) entry which is preliminary data.</text>
</comment>
<accession>A0A445IZL4</accession>
<keyword evidence="3" id="KW-1185">Reference proteome</keyword>
<keyword evidence="1" id="KW-0812">Transmembrane</keyword>
<evidence type="ECO:0000313" key="3">
    <source>
        <dbReference type="Proteomes" id="UP000289340"/>
    </source>
</evidence>
<name>A0A445IZL4_GLYSO</name>
<sequence>MVDLRGRGSTLVRFSFLLDYYRFSFLFGTNSTYEFVGALVVAVFERDKNFGNLCLAKLNTAITFAPGIRMMEACLWGFYGGWIFELQ</sequence>
<feature type="transmembrane region" description="Helical" evidence="1">
    <location>
        <begin position="20"/>
        <end position="44"/>
    </location>
</feature>
<organism evidence="2 3">
    <name type="scientific">Glycine soja</name>
    <name type="common">Wild soybean</name>
    <dbReference type="NCBI Taxonomy" id="3848"/>
    <lineage>
        <taxon>Eukaryota</taxon>
        <taxon>Viridiplantae</taxon>
        <taxon>Streptophyta</taxon>
        <taxon>Embryophyta</taxon>
        <taxon>Tracheophyta</taxon>
        <taxon>Spermatophyta</taxon>
        <taxon>Magnoliopsida</taxon>
        <taxon>eudicotyledons</taxon>
        <taxon>Gunneridae</taxon>
        <taxon>Pentapetalae</taxon>
        <taxon>rosids</taxon>
        <taxon>fabids</taxon>
        <taxon>Fabales</taxon>
        <taxon>Fabaceae</taxon>
        <taxon>Papilionoideae</taxon>
        <taxon>50 kb inversion clade</taxon>
        <taxon>NPAAA clade</taxon>
        <taxon>indigoferoid/millettioid clade</taxon>
        <taxon>Phaseoleae</taxon>
        <taxon>Glycine</taxon>
        <taxon>Glycine subgen. Soja</taxon>
    </lineage>
</organism>
<dbReference type="EMBL" id="QZWG01000009">
    <property type="protein sequence ID" value="RZB91566.1"/>
    <property type="molecule type" value="Genomic_DNA"/>
</dbReference>
<proteinExistence type="predicted"/>
<gene>
    <name evidence="2" type="ORF">D0Y65_023813</name>
</gene>
<keyword evidence="1" id="KW-1133">Transmembrane helix</keyword>
<evidence type="ECO:0000313" key="2">
    <source>
        <dbReference type="EMBL" id="RZB91566.1"/>
    </source>
</evidence>
<evidence type="ECO:0000256" key="1">
    <source>
        <dbReference type="SAM" id="Phobius"/>
    </source>
</evidence>
<dbReference type="AlphaFoldDB" id="A0A445IZL4"/>
<reference evidence="2 3" key="1">
    <citation type="submission" date="2018-09" db="EMBL/GenBank/DDBJ databases">
        <title>A high-quality reference genome of wild soybean provides a powerful tool to mine soybean genomes.</title>
        <authorList>
            <person name="Xie M."/>
            <person name="Chung C.Y.L."/>
            <person name="Li M.-W."/>
            <person name="Wong F.-L."/>
            <person name="Chan T.-F."/>
            <person name="Lam H.-M."/>
        </authorList>
    </citation>
    <scope>NUCLEOTIDE SEQUENCE [LARGE SCALE GENOMIC DNA]</scope>
    <source>
        <strain evidence="3">cv. W05</strain>
        <tissue evidence="2">Hypocotyl of etiolated seedlings</tissue>
    </source>
</reference>
<keyword evidence="1" id="KW-0472">Membrane</keyword>
<protein>
    <submittedName>
        <fullName evidence="2">Uncharacterized protein</fullName>
    </submittedName>
</protein>
<dbReference type="Proteomes" id="UP000289340">
    <property type="component" value="Chromosome 9"/>
</dbReference>